<keyword evidence="1" id="KW-1133">Transmembrane helix</keyword>
<sequence>MLNTEWQWLDTTCAPWEPKLLALQILLHGCTSRMAKNTSMEELLVRVNIGLETSYLITNFVIIYMSIFHVKPSLCRTYALNHSIPSTVHAILSFAVDFADVTNIARGFFFGGENSFSQKQRWASFSLAVLLRYTSNAYRIFANIMVLLTYISYTHPFKYAKLVHKRNMNYIFLFGHFLTSLVCMLMLPRATIDVLFAHSLYVTKVDILTYLFYCEKAFSFVAFGTMAVLYVLSIRAILKHHKTQHSISKSRRRSQLVAVLVYCTPPNIFLALGLLHQSHLKAPQDPALHLQKPSPKPTRRRARLLYPSEHLPRVGTPTQLLHHHKELGTPPERRVQGRLLHLHVHPPLDLLRPLLLRVHLHAHRLPRLPPTRSSRFPIRPSVQVGSRSDTFDPRGGHAVYLFCLV</sequence>
<keyword evidence="1" id="KW-0472">Membrane</keyword>
<feature type="transmembrane region" description="Helical" evidence="1">
    <location>
        <begin position="168"/>
        <end position="187"/>
    </location>
</feature>
<keyword evidence="1" id="KW-0812">Transmembrane</keyword>
<dbReference type="AlphaFoldDB" id="A0A1I7YPT3"/>
<accession>A0A1I7YPT3</accession>
<protein>
    <submittedName>
        <fullName evidence="3">G protein-coupled receptor</fullName>
    </submittedName>
</protein>
<feature type="transmembrane region" description="Helical" evidence="1">
    <location>
        <begin position="43"/>
        <end position="67"/>
    </location>
</feature>
<feature type="transmembrane region" description="Helical" evidence="1">
    <location>
        <begin position="137"/>
        <end position="156"/>
    </location>
</feature>
<evidence type="ECO:0000256" key="1">
    <source>
        <dbReference type="SAM" id="Phobius"/>
    </source>
</evidence>
<name>A0A1I7YPT3_9BILA</name>
<dbReference type="WBParaSite" id="L893_g18246.t1">
    <property type="protein sequence ID" value="L893_g18246.t1"/>
    <property type="gene ID" value="L893_g18246"/>
</dbReference>
<feature type="transmembrane region" description="Helical" evidence="1">
    <location>
        <begin position="255"/>
        <end position="275"/>
    </location>
</feature>
<evidence type="ECO:0000313" key="2">
    <source>
        <dbReference type="Proteomes" id="UP000095287"/>
    </source>
</evidence>
<evidence type="ECO:0000313" key="3">
    <source>
        <dbReference type="WBParaSite" id="L893_g18246.t1"/>
    </source>
</evidence>
<feature type="transmembrane region" description="Helical" evidence="1">
    <location>
        <begin position="207"/>
        <end position="234"/>
    </location>
</feature>
<dbReference type="Proteomes" id="UP000095287">
    <property type="component" value="Unplaced"/>
</dbReference>
<keyword evidence="2" id="KW-1185">Reference proteome</keyword>
<organism evidence="2 3">
    <name type="scientific">Steinernema glaseri</name>
    <dbReference type="NCBI Taxonomy" id="37863"/>
    <lineage>
        <taxon>Eukaryota</taxon>
        <taxon>Metazoa</taxon>
        <taxon>Ecdysozoa</taxon>
        <taxon>Nematoda</taxon>
        <taxon>Chromadorea</taxon>
        <taxon>Rhabditida</taxon>
        <taxon>Tylenchina</taxon>
        <taxon>Panagrolaimomorpha</taxon>
        <taxon>Strongyloidoidea</taxon>
        <taxon>Steinernematidae</taxon>
        <taxon>Steinernema</taxon>
    </lineage>
</organism>
<proteinExistence type="predicted"/>
<reference evidence="3" key="1">
    <citation type="submission" date="2016-11" db="UniProtKB">
        <authorList>
            <consortium name="WormBaseParasite"/>
        </authorList>
    </citation>
    <scope>IDENTIFICATION</scope>
</reference>